<proteinExistence type="inferred from homology"/>
<sequence>MAVAAGTEATAADPAALDLTDPQTFFDNDPHGMWRPYREHNPLYWHPPKDGGPGFWVFTKYDDVMAAYRDNKRYTSEQGNVLATLLKGEDSASGKMLAVTDGPRHREVRNLMMKSFSPRVLAPVVANVKERTDRLVARAVEKGELDFVADVADRIPIHTIGDLMGIPDADRENVVDWNAQTLARHNPEDSEMESVVARNEIVHYIATLVAERRKDPGDDVLSTLAGATIGGVPLSDDEIVLQSYSLILGGDESSRASAAGTVLAFSEYPAQWARLKSGEVSLDSAAEELLRWTTPTMHFGRRALEDVEVRDKTIKKGEIITLWNSSANFDEDVFDDPYAFDVARSPNKHVSFGHGPHFCLGAYLGRVHLKAMLEALREKVSSIEVLDEPTRLFSNFGQGYSSMRARLTPA</sequence>
<name>A0A4R5C2P7_9ACTN</name>
<dbReference type="PROSITE" id="PS00086">
    <property type="entry name" value="CYTOCHROME_P450"/>
    <property type="match status" value="1"/>
</dbReference>
<gene>
    <name evidence="9" type="ORF">E1298_10665</name>
</gene>
<dbReference type="RefSeq" id="WP_131891866.1">
    <property type="nucleotide sequence ID" value="NZ_SMKU01000038.1"/>
</dbReference>
<comment type="similarity">
    <text evidence="1 7">Belongs to the cytochrome P450 family.</text>
</comment>
<dbReference type="Proteomes" id="UP000294513">
    <property type="component" value="Unassembled WGS sequence"/>
</dbReference>
<keyword evidence="6 7" id="KW-0503">Monooxygenase</keyword>
<feature type="compositionally biased region" description="Low complexity" evidence="8">
    <location>
        <begin position="1"/>
        <end position="21"/>
    </location>
</feature>
<dbReference type="InterPro" id="IPR017972">
    <property type="entry name" value="Cyt_P450_CS"/>
</dbReference>
<dbReference type="GO" id="GO:0020037">
    <property type="term" value="F:heme binding"/>
    <property type="evidence" value="ECO:0007669"/>
    <property type="project" value="InterPro"/>
</dbReference>
<dbReference type="Gene3D" id="1.10.630.10">
    <property type="entry name" value="Cytochrome P450"/>
    <property type="match status" value="1"/>
</dbReference>
<dbReference type="AlphaFoldDB" id="A0A4R5C2P7"/>
<accession>A0A4R5C2P7</accession>
<dbReference type="PRINTS" id="PR00359">
    <property type="entry name" value="BP450"/>
</dbReference>
<dbReference type="PANTHER" id="PTHR46696">
    <property type="entry name" value="P450, PUTATIVE (EUROFUNG)-RELATED"/>
    <property type="match status" value="1"/>
</dbReference>
<protein>
    <submittedName>
        <fullName evidence="9">Cytochrome P450</fullName>
    </submittedName>
</protein>
<dbReference type="InterPro" id="IPR002397">
    <property type="entry name" value="Cyt_P450_B"/>
</dbReference>
<evidence type="ECO:0000256" key="8">
    <source>
        <dbReference type="SAM" id="MobiDB-lite"/>
    </source>
</evidence>
<dbReference type="OrthoDB" id="5241086at2"/>
<evidence type="ECO:0000256" key="5">
    <source>
        <dbReference type="ARBA" id="ARBA00023004"/>
    </source>
</evidence>
<dbReference type="GO" id="GO:0006707">
    <property type="term" value="P:cholesterol catabolic process"/>
    <property type="evidence" value="ECO:0007669"/>
    <property type="project" value="TreeGrafter"/>
</dbReference>
<dbReference type="SUPFAM" id="SSF48264">
    <property type="entry name" value="Cytochrome P450"/>
    <property type="match status" value="1"/>
</dbReference>
<organism evidence="9 10">
    <name type="scientific">Actinomadura rubrisoli</name>
    <dbReference type="NCBI Taxonomy" id="2530368"/>
    <lineage>
        <taxon>Bacteria</taxon>
        <taxon>Bacillati</taxon>
        <taxon>Actinomycetota</taxon>
        <taxon>Actinomycetes</taxon>
        <taxon>Streptosporangiales</taxon>
        <taxon>Thermomonosporaceae</taxon>
        <taxon>Actinomadura</taxon>
    </lineage>
</organism>
<evidence type="ECO:0000256" key="2">
    <source>
        <dbReference type="ARBA" id="ARBA00022617"/>
    </source>
</evidence>
<dbReference type="GO" id="GO:0005506">
    <property type="term" value="F:iron ion binding"/>
    <property type="evidence" value="ECO:0007669"/>
    <property type="project" value="InterPro"/>
</dbReference>
<dbReference type="CDD" id="cd11033">
    <property type="entry name" value="CYP142-like"/>
    <property type="match status" value="1"/>
</dbReference>
<dbReference type="GO" id="GO:0036199">
    <property type="term" value="F:cholest-4-en-3-one 26-monooxygenase activity"/>
    <property type="evidence" value="ECO:0007669"/>
    <property type="project" value="TreeGrafter"/>
</dbReference>
<keyword evidence="2 7" id="KW-0349">Heme</keyword>
<evidence type="ECO:0000313" key="9">
    <source>
        <dbReference type="EMBL" id="TDD92606.1"/>
    </source>
</evidence>
<dbReference type="Pfam" id="PF00067">
    <property type="entry name" value="p450"/>
    <property type="match status" value="1"/>
</dbReference>
<keyword evidence="4 7" id="KW-0560">Oxidoreductase</keyword>
<dbReference type="InterPro" id="IPR036396">
    <property type="entry name" value="Cyt_P450_sf"/>
</dbReference>
<keyword evidence="5 7" id="KW-0408">Iron</keyword>
<evidence type="ECO:0000256" key="1">
    <source>
        <dbReference type="ARBA" id="ARBA00010617"/>
    </source>
</evidence>
<feature type="region of interest" description="Disordered" evidence="8">
    <location>
        <begin position="1"/>
        <end position="22"/>
    </location>
</feature>
<evidence type="ECO:0000256" key="7">
    <source>
        <dbReference type="RuleBase" id="RU000461"/>
    </source>
</evidence>
<keyword evidence="3 7" id="KW-0479">Metal-binding</keyword>
<dbReference type="GO" id="GO:0008395">
    <property type="term" value="F:steroid hydroxylase activity"/>
    <property type="evidence" value="ECO:0007669"/>
    <property type="project" value="TreeGrafter"/>
</dbReference>
<keyword evidence="10" id="KW-1185">Reference proteome</keyword>
<comment type="caution">
    <text evidence="9">The sequence shown here is derived from an EMBL/GenBank/DDBJ whole genome shotgun (WGS) entry which is preliminary data.</text>
</comment>
<dbReference type="FunFam" id="1.10.630.10:FF:000018">
    <property type="entry name" value="Cytochrome P450 monooxygenase"/>
    <property type="match status" value="1"/>
</dbReference>
<evidence type="ECO:0000313" key="10">
    <source>
        <dbReference type="Proteomes" id="UP000294513"/>
    </source>
</evidence>
<evidence type="ECO:0000256" key="3">
    <source>
        <dbReference type="ARBA" id="ARBA00022723"/>
    </source>
</evidence>
<dbReference type="EMBL" id="SMKU01000038">
    <property type="protein sequence ID" value="TDD92606.1"/>
    <property type="molecule type" value="Genomic_DNA"/>
</dbReference>
<dbReference type="InterPro" id="IPR001128">
    <property type="entry name" value="Cyt_P450"/>
</dbReference>
<dbReference type="PANTHER" id="PTHR46696:SF4">
    <property type="entry name" value="BIOTIN BIOSYNTHESIS CYTOCHROME P450"/>
    <property type="match status" value="1"/>
</dbReference>
<evidence type="ECO:0000256" key="6">
    <source>
        <dbReference type="ARBA" id="ARBA00023033"/>
    </source>
</evidence>
<reference evidence="9 10" key="1">
    <citation type="submission" date="2019-03" db="EMBL/GenBank/DDBJ databases">
        <title>Draft genome sequences of novel Actinobacteria.</title>
        <authorList>
            <person name="Sahin N."/>
            <person name="Ay H."/>
            <person name="Saygin H."/>
        </authorList>
    </citation>
    <scope>NUCLEOTIDE SEQUENCE [LARGE SCALE GENOMIC DNA]</scope>
    <source>
        <strain evidence="9 10">H3C3</strain>
    </source>
</reference>
<evidence type="ECO:0000256" key="4">
    <source>
        <dbReference type="ARBA" id="ARBA00023002"/>
    </source>
</evidence>